<dbReference type="PANTHER" id="PTHR45766">
    <property type="entry name" value="DNA ANNEALING HELICASE AND ENDONUCLEASE ZRANB3 FAMILY MEMBER"/>
    <property type="match status" value="1"/>
</dbReference>
<dbReference type="SUPFAM" id="SSF52540">
    <property type="entry name" value="P-loop containing nucleoside triphosphate hydrolases"/>
    <property type="match status" value="1"/>
</dbReference>
<dbReference type="PANTHER" id="PTHR45766:SF6">
    <property type="entry name" value="SWI_SNF-RELATED MATRIX-ASSOCIATED ACTIN-DEPENDENT REGULATOR OF CHROMATIN SUBFAMILY A-LIKE PROTEIN 1"/>
    <property type="match status" value="1"/>
</dbReference>
<evidence type="ECO:0000256" key="2">
    <source>
        <dbReference type="SAM" id="MobiDB-lite"/>
    </source>
</evidence>
<gene>
    <name evidence="3" type="ORF">GCM10025876_02950</name>
</gene>
<organism evidence="3 4">
    <name type="scientific">Demequina litorisediminis</name>
    <dbReference type="NCBI Taxonomy" id="1849022"/>
    <lineage>
        <taxon>Bacteria</taxon>
        <taxon>Bacillati</taxon>
        <taxon>Actinomycetota</taxon>
        <taxon>Actinomycetes</taxon>
        <taxon>Micrococcales</taxon>
        <taxon>Demequinaceae</taxon>
        <taxon>Demequina</taxon>
    </lineage>
</organism>
<keyword evidence="4" id="KW-1185">Reference proteome</keyword>
<reference evidence="4" key="1">
    <citation type="journal article" date="2019" name="Int. J. Syst. Evol. Microbiol.">
        <title>The Global Catalogue of Microorganisms (GCM) 10K type strain sequencing project: providing services to taxonomists for standard genome sequencing and annotation.</title>
        <authorList>
            <consortium name="The Broad Institute Genomics Platform"/>
            <consortium name="The Broad Institute Genome Sequencing Center for Infectious Disease"/>
            <person name="Wu L."/>
            <person name="Ma J."/>
        </authorList>
    </citation>
    <scope>NUCLEOTIDE SEQUENCE [LARGE SCALE GENOMIC DNA]</scope>
    <source>
        <strain evidence="4">NBRC 112299</strain>
    </source>
</reference>
<evidence type="ECO:0000313" key="3">
    <source>
        <dbReference type="EMBL" id="GMA34091.1"/>
    </source>
</evidence>
<feature type="region of interest" description="Disordered" evidence="2">
    <location>
        <begin position="236"/>
        <end position="286"/>
    </location>
</feature>
<sequence length="286" mass="30769">MVALLVREERARVKADESLTTAKRDEELKRLDGLATVLAKTAARDTSLLALLAEDARVSASALDYKHTVLKAAGREVADSPEPPAPSAPTPAAANANAVVPQSAVSYQMANPFLAPDFSAVRNKAVRAGRLSRRELLDPLFRSFERDAPGAQACMTLPDAAAAMTSAPGLQGRTLMPHQAQAVASVERGHRTFLLADEPGLGKTAQALLAAQAADAYPLLVIAPNVVKMNWAKEVEPVDPAPPGQRGARRRRRRRCLRGRGGRELRHPRSPRGLVRWHGLPRHGGR</sequence>
<name>A0ABQ6I8S0_9MICO</name>
<evidence type="ECO:0008006" key="5">
    <source>
        <dbReference type="Google" id="ProtNLM"/>
    </source>
</evidence>
<dbReference type="Gene3D" id="3.40.50.10810">
    <property type="entry name" value="Tandem AAA-ATPase domain"/>
    <property type="match status" value="1"/>
</dbReference>
<evidence type="ECO:0000256" key="1">
    <source>
        <dbReference type="ARBA" id="ARBA00022801"/>
    </source>
</evidence>
<dbReference type="InterPro" id="IPR027417">
    <property type="entry name" value="P-loop_NTPase"/>
</dbReference>
<protein>
    <recommendedName>
        <fullName evidence="5">SNF2 N-terminal domain-containing protein</fullName>
    </recommendedName>
</protein>
<feature type="region of interest" description="Disordered" evidence="2">
    <location>
        <begin position="75"/>
        <end position="94"/>
    </location>
</feature>
<feature type="compositionally biased region" description="Basic residues" evidence="2">
    <location>
        <begin position="247"/>
        <end position="260"/>
    </location>
</feature>
<accession>A0ABQ6I8S0</accession>
<dbReference type="Proteomes" id="UP001157125">
    <property type="component" value="Unassembled WGS sequence"/>
</dbReference>
<evidence type="ECO:0000313" key="4">
    <source>
        <dbReference type="Proteomes" id="UP001157125"/>
    </source>
</evidence>
<proteinExistence type="predicted"/>
<dbReference type="EMBL" id="BSUN01000001">
    <property type="protein sequence ID" value="GMA34091.1"/>
    <property type="molecule type" value="Genomic_DNA"/>
</dbReference>
<dbReference type="InterPro" id="IPR038718">
    <property type="entry name" value="SNF2-like_sf"/>
</dbReference>
<keyword evidence="1" id="KW-0378">Hydrolase</keyword>
<comment type="caution">
    <text evidence="3">The sequence shown here is derived from an EMBL/GenBank/DDBJ whole genome shotgun (WGS) entry which is preliminary data.</text>
</comment>